<dbReference type="GO" id="GO:0008658">
    <property type="term" value="F:penicillin binding"/>
    <property type="evidence" value="ECO:0007669"/>
    <property type="project" value="InterPro"/>
</dbReference>
<keyword evidence="10" id="KW-1133">Transmembrane helix</keyword>
<keyword evidence="4" id="KW-0808">Transferase</keyword>
<dbReference type="SUPFAM" id="SSF53955">
    <property type="entry name" value="Lysozyme-like"/>
    <property type="match status" value="1"/>
</dbReference>
<keyword evidence="6" id="KW-0511">Multifunctional enzyme</keyword>
<dbReference type="SUPFAM" id="SSF56601">
    <property type="entry name" value="beta-lactamase/transpeptidase-like"/>
    <property type="match status" value="1"/>
</dbReference>
<keyword evidence="14" id="KW-1185">Reference proteome</keyword>
<feature type="region of interest" description="Disordered" evidence="9">
    <location>
        <begin position="1"/>
        <end position="33"/>
    </location>
</feature>
<evidence type="ECO:0000256" key="7">
    <source>
        <dbReference type="ARBA" id="ARBA00034000"/>
    </source>
</evidence>
<evidence type="ECO:0000256" key="10">
    <source>
        <dbReference type="SAM" id="Phobius"/>
    </source>
</evidence>
<keyword evidence="10" id="KW-0812">Transmembrane</keyword>
<dbReference type="AlphaFoldDB" id="A0A660L2N2"/>
<evidence type="ECO:0000256" key="8">
    <source>
        <dbReference type="ARBA" id="ARBA00049902"/>
    </source>
</evidence>
<dbReference type="InterPro" id="IPR001264">
    <property type="entry name" value="Glyco_trans_51"/>
</dbReference>
<accession>A0A660L2N2</accession>
<feature type="compositionally biased region" description="Gly residues" evidence="9">
    <location>
        <begin position="777"/>
        <end position="803"/>
    </location>
</feature>
<comment type="catalytic activity">
    <reaction evidence="7">
        <text>Preferential cleavage: (Ac)2-L-Lys-D-Ala-|-D-Ala. Also transpeptidation of peptidyl-alanyl moieties that are N-acyl substituents of D-alanine.</text>
        <dbReference type="EC" id="3.4.16.4"/>
    </reaction>
</comment>
<feature type="domain" description="Penicillin-binding protein transpeptidase" evidence="11">
    <location>
        <begin position="386"/>
        <end position="656"/>
    </location>
</feature>
<keyword evidence="1" id="KW-0121">Carboxypeptidase</keyword>
<dbReference type="PANTHER" id="PTHR32282">
    <property type="entry name" value="BINDING PROTEIN TRANSPEPTIDASE, PUTATIVE-RELATED"/>
    <property type="match status" value="1"/>
</dbReference>
<keyword evidence="10" id="KW-0472">Membrane</keyword>
<dbReference type="InterPro" id="IPR036950">
    <property type="entry name" value="PBP_transglycosylase"/>
</dbReference>
<name>A0A660L2N2_9ACTN</name>
<dbReference type="InterPro" id="IPR012338">
    <property type="entry name" value="Beta-lactam/transpept-like"/>
</dbReference>
<dbReference type="GO" id="GO:0006508">
    <property type="term" value="P:proteolysis"/>
    <property type="evidence" value="ECO:0007669"/>
    <property type="project" value="UniProtKB-KW"/>
</dbReference>
<dbReference type="InterPro" id="IPR023346">
    <property type="entry name" value="Lysozyme-like_dom_sf"/>
</dbReference>
<dbReference type="InterPro" id="IPR050396">
    <property type="entry name" value="Glycosyltr_51/Transpeptidase"/>
</dbReference>
<reference evidence="13 14" key="1">
    <citation type="submission" date="2018-10" db="EMBL/GenBank/DDBJ databases">
        <title>Genomic Encyclopedia of Archaeal and Bacterial Type Strains, Phase II (KMG-II): from individual species to whole genera.</title>
        <authorList>
            <person name="Goeker M."/>
        </authorList>
    </citation>
    <scope>NUCLEOTIDE SEQUENCE [LARGE SCALE GENOMIC DNA]</scope>
    <source>
        <strain evidence="13 14">DSM 14954</strain>
    </source>
</reference>
<comment type="catalytic activity">
    <reaction evidence="8">
        <text>[GlcNAc-(1-&gt;4)-Mur2Ac(oyl-L-Ala-gamma-D-Glu-L-Lys-D-Ala-D-Ala)](n)-di-trans,octa-cis-undecaprenyl diphosphate + beta-D-GlcNAc-(1-&gt;4)-Mur2Ac(oyl-L-Ala-gamma-D-Glu-L-Lys-D-Ala-D-Ala)-di-trans,octa-cis-undecaprenyl diphosphate = [GlcNAc-(1-&gt;4)-Mur2Ac(oyl-L-Ala-gamma-D-Glu-L-Lys-D-Ala-D-Ala)](n+1)-di-trans,octa-cis-undecaprenyl diphosphate + di-trans,octa-cis-undecaprenyl diphosphate + H(+)</text>
        <dbReference type="Rhea" id="RHEA:23708"/>
        <dbReference type="Rhea" id="RHEA-COMP:9602"/>
        <dbReference type="Rhea" id="RHEA-COMP:9603"/>
        <dbReference type="ChEBI" id="CHEBI:15378"/>
        <dbReference type="ChEBI" id="CHEBI:58405"/>
        <dbReference type="ChEBI" id="CHEBI:60033"/>
        <dbReference type="ChEBI" id="CHEBI:78435"/>
        <dbReference type="EC" id="2.4.99.28"/>
    </reaction>
</comment>
<evidence type="ECO:0000256" key="5">
    <source>
        <dbReference type="ARBA" id="ARBA00022801"/>
    </source>
</evidence>
<evidence type="ECO:0000256" key="3">
    <source>
        <dbReference type="ARBA" id="ARBA00022676"/>
    </source>
</evidence>
<dbReference type="PANTHER" id="PTHR32282:SF33">
    <property type="entry name" value="PEPTIDOGLYCAN GLYCOSYLTRANSFERASE"/>
    <property type="match status" value="1"/>
</dbReference>
<feature type="compositionally biased region" description="Pro residues" evidence="9">
    <location>
        <begin position="754"/>
        <end position="766"/>
    </location>
</feature>
<comment type="caution">
    <text evidence="13">The sequence shown here is derived from an EMBL/GenBank/DDBJ whole genome shotgun (WGS) entry which is preliminary data.</text>
</comment>
<gene>
    <name evidence="13" type="ORF">C8N24_5716</name>
</gene>
<evidence type="ECO:0000256" key="1">
    <source>
        <dbReference type="ARBA" id="ARBA00022645"/>
    </source>
</evidence>
<dbReference type="EMBL" id="RBIL01000002">
    <property type="protein sequence ID" value="RKQ87688.1"/>
    <property type="molecule type" value="Genomic_DNA"/>
</dbReference>
<dbReference type="Gene3D" id="1.10.3810.10">
    <property type="entry name" value="Biosynthetic peptidoglycan transglycosylase-like"/>
    <property type="match status" value="1"/>
</dbReference>
<dbReference type="Pfam" id="PF00905">
    <property type="entry name" value="Transpeptidase"/>
    <property type="match status" value="1"/>
</dbReference>
<feature type="domain" description="Glycosyl transferase family 51" evidence="12">
    <location>
        <begin position="107"/>
        <end position="291"/>
    </location>
</feature>
<dbReference type="RefSeq" id="WP_170179483.1">
    <property type="nucleotide sequence ID" value="NZ_RBIL01000002.1"/>
</dbReference>
<evidence type="ECO:0000259" key="12">
    <source>
        <dbReference type="Pfam" id="PF00912"/>
    </source>
</evidence>
<evidence type="ECO:0000256" key="4">
    <source>
        <dbReference type="ARBA" id="ARBA00022679"/>
    </source>
</evidence>
<protein>
    <submittedName>
        <fullName evidence="13">Penicillin-binding protein 1A</fullName>
    </submittedName>
</protein>
<keyword evidence="3" id="KW-0328">Glycosyltransferase</keyword>
<proteinExistence type="predicted"/>
<dbReference type="GO" id="GO:0008955">
    <property type="term" value="F:peptidoglycan glycosyltransferase activity"/>
    <property type="evidence" value="ECO:0007669"/>
    <property type="project" value="UniProtKB-EC"/>
</dbReference>
<keyword evidence="2" id="KW-0645">Protease</keyword>
<dbReference type="Proteomes" id="UP000278962">
    <property type="component" value="Unassembled WGS sequence"/>
</dbReference>
<keyword evidence="5" id="KW-0378">Hydrolase</keyword>
<dbReference type="GO" id="GO:0009002">
    <property type="term" value="F:serine-type D-Ala-D-Ala carboxypeptidase activity"/>
    <property type="evidence" value="ECO:0007669"/>
    <property type="project" value="UniProtKB-EC"/>
</dbReference>
<evidence type="ECO:0000259" key="11">
    <source>
        <dbReference type="Pfam" id="PF00905"/>
    </source>
</evidence>
<feature type="transmembrane region" description="Helical" evidence="10">
    <location>
        <begin position="58"/>
        <end position="83"/>
    </location>
</feature>
<dbReference type="InterPro" id="IPR001460">
    <property type="entry name" value="PCN-bd_Tpept"/>
</dbReference>
<evidence type="ECO:0000256" key="9">
    <source>
        <dbReference type="SAM" id="MobiDB-lite"/>
    </source>
</evidence>
<dbReference type="GO" id="GO:0009252">
    <property type="term" value="P:peptidoglycan biosynthetic process"/>
    <property type="evidence" value="ECO:0007669"/>
    <property type="project" value="TreeGrafter"/>
</dbReference>
<dbReference type="GO" id="GO:0030288">
    <property type="term" value="C:outer membrane-bounded periplasmic space"/>
    <property type="evidence" value="ECO:0007669"/>
    <property type="project" value="TreeGrafter"/>
</dbReference>
<dbReference type="Pfam" id="PF00912">
    <property type="entry name" value="Transgly"/>
    <property type="match status" value="1"/>
</dbReference>
<evidence type="ECO:0000256" key="6">
    <source>
        <dbReference type="ARBA" id="ARBA00023268"/>
    </source>
</evidence>
<sequence length="803" mass="86197">MSDRERTTTTPGEADDLNGNGSVVEFPRERARTRSGKGGRLRFWPRRRRKKRFRVRKLRVLIVLFFLGILAAISTAFGLFMALAADLPRLEPLDAPAQPSVLLDKRGEQIGTLTGNDRRIYLSEEQIAPVMKQAMVAIEDRRFWTNSGVDVRGILRAAFQNTAEGRAVQGASTIPQQYVKIQLAAENERTVFQKLREAALAYQLTRRWSKDRILRNYLNTIYFGNGAYGVESAARTYFAYNHDKCEPNCAAVLLPHEAALIAGVVASPSAYDPVAHPVAAQKRRDLVLLRMYELGNIPRDVYEEGKRQPIPTRYDLTFPKEDTEFPYFTSWVKQQVVDQLGGGQQGAAKAFDGGLRVTTTIDSKLQRAAEKSIKDWLPNPDGPRASLVAISNKDGMVRAMVGGDDYAEKPFNLATQGQRQPGSSFKPFVLAEALNRGISPGSTWESKKLTYILKGGERFTVNNYDDAYAGVTTLANATTFSDNAVFVQVAKKVGMKKVARLAREMGVRTSVSTNLASALGGLRRGVTPLDMAHAYETFATGGLLVTGSLSPGQSKRSLPVPGPVGIEKIEQGKGKKAKVVKNENGKRMVNKRERTRVLKPHIASQVQQILTNVVKEGSATRAQIPGVMVAGKTGTTESYGDAWFVGWTKEYTVAVWVGYPDKFKPMETEFQGEPVAGGTFPAGIWKSFMMSLLKIDPLPKADGGNGREKPTPTPSGVAPGTATPAPTSAAPPPSSTDGTGGGTQAPPENEAPPAQTPVPTAPPAQTPAPTVAPTDPGTGGTGGAGGTGGTAPAAGGTGATGTG</sequence>
<evidence type="ECO:0000313" key="14">
    <source>
        <dbReference type="Proteomes" id="UP000278962"/>
    </source>
</evidence>
<dbReference type="Gene3D" id="3.40.710.10">
    <property type="entry name" value="DD-peptidase/beta-lactamase superfamily"/>
    <property type="match status" value="1"/>
</dbReference>
<feature type="compositionally biased region" description="Low complexity" evidence="9">
    <location>
        <begin position="714"/>
        <end position="728"/>
    </location>
</feature>
<feature type="compositionally biased region" description="Low complexity" evidence="9">
    <location>
        <begin position="744"/>
        <end position="753"/>
    </location>
</feature>
<feature type="region of interest" description="Disordered" evidence="9">
    <location>
        <begin position="699"/>
        <end position="803"/>
    </location>
</feature>
<evidence type="ECO:0000313" key="13">
    <source>
        <dbReference type="EMBL" id="RKQ87688.1"/>
    </source>
</evidence>
<organism evidence="13 14">
    <name type="scientific">Solirubrobacter pauli</name>
    <dbReference type="NCBI Taxonomy" id="166793"/>
    <lineage>
        <taxon>Bacteria</taxon>
        <taxon>Bacillati</taxon>
        <taxon>Actinomycetota</taxon>
        <taxon>Thermoleophilia</taxon>
        <taxon>Solirubrobacterales</taxon>
        <taxon>Solirubrobacteraceae</taxon>
        <taxon>Solirubrobacter</taxon>
    </lineage>
</organism>
<feature type="compositionally biased region" description="Low complexity" evidence="9">
    <location>
        <begin position="767"/>
        <end position="776"/>
    </location>
</feature>
<evidence type="ECO:0000256" key="2">
    <source>
        <dbReference type="ARBA" id="ARBA00022670"/>
    </source>
</evidence>